<accession>A0A7D4U7Q3</accession>
<organism evidence="10 11">
    <name type="scientific">Microbacterium hominis</name>
    <dbReference type="NCBI Taxonomy" id="162426"/>
    <lineage>
        <taxon>Bacteria</taxon>
        <taxon>Bacillati</taxon>
        <taxon>Actinomycetota</taxon>
        <taxon>Actinomycetes</taxon>
        <taxon>Micrococcales</taxon>
        <taxon>Microbacteriaceae</taxon>
        <taxon>Microbacterium</taxon>
    </lineage>
</organism>
<dbReference type="PROSITE" id="PS50110">
    <property type="entry name" value="RESPONSE_REGULATORY"/>
    <property type="match status" value="1"/>
</dbReference>
<gene>
    <name evidence="10" type="ORF">HQM25_08515</name>
</gene>
<keyword evidence="3" id="KW-0805">Transcription regulation</keyword>
<evidence type="ECO:0000256" key="6">
    <source>
        <dbReference type="PROSITE-ProRule" id="PRU00169"/>
    </source>
</evidence>
<evidence type="ECO:0000256" key="3">
    <source>
        <dbReference type="ARBA" id="ARBA00023015"/>
    </source>
</evidence>
<feature type="domain" description="Response regulatory" evidence="8">
    <location>
        <begin position="26"/>
        <end position="139"/>
    </location>
</feature>
<evidence type="ECO:0000259" key="8">
    <source>
        <dbReference type="PROSITE" id="PS50110"/>
    </source>
</evidence>
<evidence type="ECO:0000313" key="11">
    <source>
        <dbReference type="Proteomes" id="UP000502498"/>
    </source>
</evidence>
<name>A0A7D4U7Q3_9MICO</name>
<dbReference type="SUPFAM" id="SSF46894">
    <property type="entry name" value="C-terminal effector domain of the bipartite response regulators"/>
    <property type="match status" value="1"/>
</dbReference>
<dbReference type="InterPro" id="IPR011006">
    <property type="entry name" value="CheY-like_superfamily"/>
</dbReference>
<protein>
    <submittedName>
        <fullName evidence="10">Response regulator transcription factor</fullName>
    </submittedName>
</protein>
<keyword evidence="5" id="KW-0804">Transcription</keyword>
<proteinExistence type="predicted"/>
<sequence>MLGRTGATYRDAVESVTASGDLVGRRVLVVDDDDTVAEVALAYLQAAGFVVDRAADAGEALERLELLDPDLVVLDLMLPDLDGIEACRRIRARRDTAVLMLTARTSADDRISGLEAGADDYLTKPFSPRELVLRVQSVLRRTFAEPAPSGPVSAGRFWVDPAARIARMDGADLALTVREFDLLAYLVRRPGQAFDRESLLQAVWGWSYGDLSTVTVHVRRLREKIEVDAAAPRHLITVWGVGYRFDPAGPTAPDSSGSAP</sequence>
<dbReference type="InterPro" id="IPR016032">
    <property type="entry name" value="Sig_transdc_resp-reg_C-effctor"/>
</dbReference>
<dbReference type="Gene3D" id="6.10.250.690">
    <property type="match status" value="1"/>
</dbReference>
<reference evidence="10 11" key="1">
    <citation type="submission" date="2020-05" db="EMBL/GenBank/DDBJ databases">
        <title>Strain PA2F3 complete genome.</title>
        <authorList>
            <person name="Kim Y.-S."/>
            <person name="Kim S.-J."/>
            <person name="Jung H.-k."/>
            <person name="Kim S.-E."/>
            <person name="Kim K.-H."/>
        </authorList>
    </citation>
    <scope>NUCLEOTIDE SEQUENCE [LARGE SCALE GENOMIC DNA]</scope>
    <source>
        <strain evidence="10 11">PA2F3</strain>
    </source>
</reference>
<feature type="DNA-binding region" description="OmpR/PhoB-type" evidence="7">
    <location>
        <begin position="149"/>
        <end position="247"/>
    </location>
</feature>
<evidence type="ECO:0000256" key="5">
    <source>
        <dbReference type="ARBA" id="ARBA00023163"/>
    </source>
</evidence>
<dbReference type="GO" id="GO:0000976">
    <property type="term" value="F:transcription cis-regulatory region binding"/>
    <property type="evidence" value="ECO:0007669"/>
    <property type="project" value="TreeGrafter"/>
</dbReference>
<dbReference type="PANTHER" id="PTHR48111:SF4">
    <property type="entry name" value="DNA-BINDING DUAL TRANSCRIPTIONAL REGULATOR OMPR"/>
    <property type="match status" value="1"/>
</dbReference>
<dbReference type="SMART" id="SM00862">
    <property type="entry name" value="Trans_reg_C"/>
    <property type="match status" value="1"/>
</dbReference>
<dbReference type="Gene3D" id="1.10.10.10">
    <property type="entry name" value="Winged helix-like DNA-binding domain superfamily/Winged helix DNA-binding domain"/>
    <property type="match status" value="1"/>
</dbReference>
<dbReference type="SUPFAM" id="SSF52172">
    <property type="entry name" value="CheY-like"/>
    <property type="match status" value="1"/>
</dbReference>
<dbReference type="PANTHER" id="PTHR48111">
    <property type="entry name" value="REGULATOR OF RPOS"/>
    <property type="match status" value="1"/>
</dbReference>
<evidence type="ECO:0000259" key="9">
    <source>
        <dbReference type="PROSITE" id="PS51755"/>
    </source>
</evidence>
<dbReference type="GO" id="GO:0005829">
    <property type="term" value="C:cytosol"/>
    <property type="evidence" value="ECO:0007669"/>
    <property type="project" value="TreeGrafter"/>
</dbReference>
<dbReference type="InterPro" id="IPR039420">
    <property type="entry name" value="WalR-like"/>
</dbReference>
<dbReference type="SMART" id="SM00448">
    <property type="entry name" value="REC"/>
    <property type="match status" value="1"/>
</dbReference>
<dbReference type="FunFam" id="1.10.10.10:FF:000018">
    <property type="entry name" value="DNA-binding response regulator ResD"/>
    <property type="match status" value="1"/>
</dbReference>
<dbReference type="Gene3D" id="3.40.50.2300">
    <property type="match status" value="1"/>
</dbReference>
<dbReference type="Pfam" id="PF00486">
    <property type="entry name" value="Trans_reg_C"/>
    <property type="match status" value="1"/>
</dbReference>
<dbReference type="Pfam" id="PF00072">
    <property type="entry name" value="Response_reg"/>
    <property type="match status" value="1"/>
</dbReference>
<dbReference type="EMBL" id="CP054038">
    <property type="protein sequence ID" value="QKJ19406.1"/>
    <property type="molecule type" value="Genomic_DNA"/>
</dbReference>
<evidence type="ECO:0000256" key="4">
    <source>
        <dbReference type="ARBA" id="ARBA00023125"/>
    </source>
</evidence>
<keyword evidence="4 7" id="KW-0238">DNA-binding</keyword>
<dbReference type="FunFam" id="3.40.50.2300:FF:000001">
    <property type="entry name" value="DNA-binding response regulator PhoB"/>
    <property type="match status" value="1"/>
</dbReference>
<dbReference type="Proteomes" id="UP000502498">
    <property type="component" value="Chromosome"/>
</dbReference>
<keyword evidence="2" id="KW-0902">Two-component regulatory system</keyword>
<dbReference type="CDD" id="cd00383">
    <property type="entry name" value="trans_reg_C"/>
    <property type="match status" value="1"/>
</dbReference>
<feature type="domain" description="OmpR/PhoB-type" evidence="9">
    <location>
        <begin position="149"/>
        <end position="247"/>
    </location>
</feature>
<dbReference type="AlphaFoldDB" id="A0A7D4U7Q3"/>
<dbReference type="InterPro" id="IPR036388">
    <property type="entry name" value="WH-like_DNA-bd_sf"/>
</dbReference>
<evidence type="ECO:0000256" key="1">
    <source>
        <dbReference type="ARBA" id="ARBA00022553"/>
    </source>
</evidence>
<dbReference type="InterPro" id="IPR001867">
    <property type="entry name" value="OmpR/PhoB-type_DNA-bd"/>
</dbReference>
<dbReference type="GO" id="GO:0000156">
    <property type="term" value="F:phosphorelay response regulator activity"/>
    <property type="evidence" value="ECO:0007669"/>
    <property type="project" value="TreeGrafter"/>
</dbReference>
<evidence type="ECO:0000256" key="2">
    <source>
        <dbReference type="ARBA" id="ARBA00023012"/>
    </source>
</evidence>
<dbReference type="PROSITE" id="PS51755">
    <property type="entry name" value="OMPR_PHOB"/>
    <property type="match status" value="1"/>
</dbReference>
<evidence type="ECO:0000256" key="7">
    <source>
        <dbReference type="PROSITE-ProRule" id="PRU01091"/>
    </source>
</evidence>
<feature type="modified residue" description="4-aspartylphosphate" evidence="6">
    <location>
        <position position="75"/>
    </location>
</feature>
<dbReference type="GO" id="GO:0006355">
    <property type="term" value="P:regulation of DNA-templated transcription"/>
    <property type="evidence" value="ECO:0007669"/>
    <property type="project" value="InterPro"/>
</dbReference>
<dbReference type="InterPro" id="IPR001789">
    <property type="entry name" value="Sig_transdc_resp-reg_receiver"/>
</dbReference>
<keyword evidence="1 6" id="KW-0597">Phosphoprotein</keyword>
<evidence type="ECO:0000313" key="10">
    <source>
        <dbReference type="EMBL" id="QKJ19406.1"/>
    </source>
</evidence>
<dbReference type="GO" id="GO:0032993">
    <property type="term" value="C:protein-DNA complex"/>
    <property type="evidence" value="ECO:0007669"/>
    <property type="project" value="TreeGrafter"/>
</dbReference>